<dbReference type="SUPFAM" id="SSF53756">
    <property type="entry name" value="UDP-Glycosyltransferase/glycogen phosphorylase"/>
    <property type="match status" value="1"/>
</dbReference>
<feature type="domain" description="Glycosyl transferase family 1" evidence="1">
    <location>
        <begin position="178"/>
        <end position="338"/>
    </location>
</feature>
<reference evidence="3 4" key="1">
    <citation type="journal article" date="2016" name="Nat. Commun.">
        <title>Thousands of microbial genomes shed light on interconnected biogeochemical processes in an aquifer system.</title>
        <authorList>
            <person name="Anantharaman K."/>
            <person name="Brown C.T."/>
            <person name="Hug L.A."/>
            <person name="Sharon I."/>
            <person name="Castelle C.J."/>
            <person name="Probst A.J."/>
            <person name="Thomas B.C."/>
            <person name="Singh A."/>
            <person name="Wilkins M.J."/>
            <person name="Karaoz U."/>
            <person name="Brodie E.L."/>
            <person name="Williams K.H."/>
            <person name="Hubbard S.S."/>
            <person name="Banfield J.F."/>
        </authorList>
    </citation>
    <scope>NUCLEOTIDE SEQUENCE [LARGE SCALE GENOMIC DNA]</scope>
</reference>
<dbReference type="CDD" id="cd03801">
    <property type="entry name" value="GT4_PimA-like"/>
    <property type="match status" value="1"/>
</dbReference>
<evidence type="ECO:0000313" key="3">
    <source>
        <dbReference type="EMBL" id="OHA49712.1"/>
    </source>
</evidence>
<dbReference type="InterPro" id="IPR001296">
    <property type="entry name" value="Glyco_trans_1"/>
</dbReference>
<evidence type="ECO:0008006" key="5">
    <source>
        <dbReference type="Google" id="ProtNLM"/>
    </source>
</evidence>
<name>A0A1G2PQ42_9BACT</name>
<dbReference type="InterPro" id="IPR028098">
    <property type="entry name" value="Glyco_trans_4-like_N"/>
</dbReference>
<comment type="caution">
    <text evidence="3">The sequence shown here is derived from an EMBL/GenBank/DDBJ whole genome shotgun (WGS) entry which is preliminary data.</text>
</comment>
<feature type="domain" description="Glycosyltransferase subfamily 4-like N-terminal" evidence="2">
    <location>
        <begin position="60"/>
        <end position="161"/>
    </location>
</feature>
<dbReference type="EMBL" id="MHSU01000028">
    <property type="protein sequence ID" value="OHA49712.1"/>
    <property type="molecule type" value="Genomic_DNA"/>
</dbReference>
<evidence type="ECO:0000313" key="4">
    <source>
        <dbReference type="Proteomes" id="UP000178646"/>
    </source>
</evidence>
<accession>A0A1G2PQ42</accession>
<organism evidence="3 4">
    <name type="scientific">Candidatus Terrybacteria bacterium RIFCSPHIGHO2_02_41_19</name>
    <dbReference type="NCBI Taxonomy" id="1802364"/>
    <lineage>
        <taxon>Bacteria</taxon>
        <taxon>Candidatus Terryibacteriota</taxon>
    </lineage>
</organism>
<evidence type="ECO:0000259" key="1">
    <source>
        <dbReference type="Pfam" id="PF00534"/>
    </source>
</evidence>
<dbReference type="Proteomes" id="UP000178646">
    <property type="component" value="Unassembled WGS sequence"/>
</dbReference>
<dbReference type="Pfam" id="PF13439">
    <property type="entry name" value="Glyco_transf_4"/>
    <property type="match status" value="1"/>
</dbReference>
<dbReference type="Pfam" id="PF00534">
    <property type="entry name" value="Glycos_transf_1"/>
    <property type="match status" value="1"/>
</dbReference>
<evidence type="ECO:0000259" key="2">
    <source>
        <dbReference type="Pfam" id="PF13439"/>
    </source>
</evidence>
<sequence length="369" mass="42213">MKILNLSLDKSILDRNSKAARRIVEYGDLADSYIVVVPDKDYKEIRLSEKVFVYGSGGNNKIFQLINVYRAAKKLLKQEKFDVITVQDQYYLALISWFLAKKFKIGLELQIHGFEKYSGLRKIIADFTIPRASAIKCVSQRLKKQLINEFGVKEEKITIAPVFAKTQFPISNFQFPNKSQNKNQENKFIFLTVGRLVAVKNINLQIRAVAEVAKKYPNIELRIVGDGPERKKLELKIKNYKLQNYVKFFGWQNNLEEFYSQANAFLLTSDSEGWGMVVVEAVNYGLPVIMTDVGCAGELIENEKSGLVVPVSNQIKLEKAMIRIINDDNLRKKLAEGALSAIKNLPNKEETMALYKQSWEKAMKNKPNR</sequence>
<gene>
    <name evidence="3" type="ORF">A2W59_02150</name>
</gene>
<dbReference type="AlphaFoldDB" id="A0A1G2PQ42"/>
<proteinExistence type="predicted"/>
<dbReference type="GO" id="GO:0016757">
    <property type="term" value="F:glycosyltransferase activity"/>
    <property type="evidence" value="ECO:0007669"/>
    <property type="project" value="InterPro"/>
</dbReference>
<dbReference type="PANTHER" id="PTHR12526">
    <property type="entry name" value="GLYCOSYLTRANSFERASE"/>
    <property type="match status" value="1"/>
</dbReference>
<protein>
    <recommendedName>
        <fullName evidence="5">Glycosyl transferase family 1 domain-containing protein</fullName>
    </recommendedName>
</protein>
<dbReference type="Gene3D" id="3.40.50.2000">
    <property type="entry name" value="Glycogen Phosphorylase B"/>
    <property type="match status" value="2"/>
</dbReference>